<dbReference type="Proteomes" id="UP001501442">
    <property type="component" value="Unassembled WGS sequence"/>
</dbReference>
<evidence type="ECO:0000256" key="1">
    <source>
        <dbReference type="SAM" id="MobiDB-lite"/>
    </source>
</evidence>
<feature type="region of interest" description="Disordered" evidence="1">
    <location>
        <begin position="19"/>
        <end position="47"/>
    </location>
</feature>
<evidence type="ECO:0000313" key="2">
    <source>
        <dbReference type="EMBL" id="GAA4636962.1"/>
    </source>
</evidence>
<protein>
    <recommendedName>
        <fullName evidence="4">NAD-dependent epimerase/dehydratase domain-containing protein</fullName>
    </recommendedName>
</protein>
<name>A0ABP8UQG6_9ACTN</name>
<comment type="caution">
    <text evidence="2">The sequence shown here is derived from an EMBL/GenBank/DDBJ whole genome shotgun (WGS) entry which is preliminary data.</text>
</comment>
<evidence type="ECO:0000313" key="3">
    <source>
        <dbReference type="Proteomes" id="UP001501442"/>
    </source>
</evidence>
<evidence type="ECO:0008006" key="4">
    <source>
        <dbReference type="Google" id="ProtNLM"/>
    </source>
</evidence>
<proteinExistence type="predicted"/>
<dbReference type="EMBL" id="BAABHK010000018">
    <property type="protein sequence ID" value="GAA4636962.1"/>
    <property type="molecule type" value="Genomic_DNA"/>
</dbReference>
<organism evidence="2 3">
    <name type="scientific">Actinoallomurus vinaceus</name>
    <dbReference type="NCBI Taxonomy" id="1080074"/>
    <lineage>
        <taxon>Bacteria</taxon>
        <taxon>Bacillati</taxon>
        <taxon>Actinomycetota</taxon>
        <taxon>Actinomycetes</taxon>
        <taxon>Streptosporangiales</taxon>
        <taxon>Thermomonosporaceae</taxon>
        <taxon>Actinoallomurus</taxon>
    </lineage>
</organism>
<accession>A0ABP8UQG6</accession>
<gene>
    <name evidence="2" type="ORF">GCM10023196_088900</name>
</gene>
<reference evidence="3" key="1">
    <citation type="journal article" date="2019" name="Int. J. Syst. Evol. Microbiol.">
        <title>The Global Catalogue of Microorganisms (GCM) 10K type strain sequencing project: providing services to taxonomists for standard genome sequencing and annotation.</title>
        <authorList>
            <consortium name="The Broad Institute Genomics Platform"/>
            <consortium name="The Broad Institute Genome Sequencing Center for Infectious Disease"/>
            <person name="Wu L."/>
            <person name="Ma J."/>
        </authorList>
    </citation>
    <scope>NUCLEOTIDE SEQUENCE [LARGE SCALE GENOMIC DNA]</scope>
    <source>
        <strain evidence="3">JCM 17939</strain>
    </source>
</reference>
<keyword evidence="3" id="KW-1185">Reference proteome</keyword>
<sequence length="47" mass="5019">MRITGDVGARVVAEALSRGHEVSGLDGSGRHPACDDRATPRCLERSR</sequence>